<dbReference type="Pfam" id="PF05859">
    <property type="entry name" value="Mis12"/>
    <property type="match status" value="1"/>
</dbReference>
<proteinExistence type="inferred from homology"/>
<evidence type="ECO:0000313" key="12">
    <source>
        <dbReference type="RefSeq" id="XP_022931718.1"/>
    </source>
</evidence>
<keyword evidence="9" id="KW-0137">Centromere</keyword>
<dbReference type="Proteomes" id="UP000504609">
    <property type="component" value="Unplaced"/>
</dbReference>
<comment type="subcellular location">
    <subcellularLocation>
        <location evidence="1">Chromosome</location>
        <location evidence="1">Centromere</location>
        <location evidence="1">Kinetochore</location>
    </subcellularLocation>
</comment>
<evidence type="ECO:0000256" key="1">
    <source>
        <dbReference type="ARBA" id="ARBA00004629"/>
    </source>
</evidence>
<evidence type="ECO:0000256" key="2">
    <source>
        <dbReference type="ARBA" id="ARBA00008643"/>
    </source>
</evidence>
<dbReference type="GO" id="GO:0000070">
    <property type="term" value="P:mitotic sister chromatid segregation"/>
    <property type="evidence" value="ECO:0007669"/>
    <property type="project" value="TreeGrafter"/>
</dbReference>
<keyword evidence="8" id="KW-0131">Cell cycle</keyword>
<evidence type="ECO:0000256" key="9">
    <source>
        <dbReference type="ARBA" id="ARBA00023328"/>
    </source>
</evidence>
<accession>A0A6J1EZI4</accession>
<dbReference type="GeneID" id="111437868"/>
<evidence type="ECO:0000256" key="4">
    <source>
        <dbReference type="ARBA" id="ARBA00022618"/>
    </source>
</evidence>
<comment type="similarity">
    <text evidence="2">Belongs to the mis12 family.</text>
</comment>
<dbReference type="KEGG" id="cmos:111437868"/>
<evidence type="ECO:0000256" key="8">
    <source>
        <dbReference type="ARBA" id="ARBA00023306"/>
    </source>
</evidence>
<dbReference type="InterPro" id="IPR008685">
    <property type="entry name" value="Centromere_Mis12"/>
</dbReference>
<dbReference type="PANTHER" id="PTHR14527:SF2">
    <property type="entry name" value="PROTEIN MIS12 HOMOLOG"/>
    <property type="match status" value="1"/>
</dbReference>
<dbReference type="GO" id="GO:0005634">
    <property type="term" value="C:nucleus"/>
    <property type="evidence" value="ECO:0007669"/>
    <property type="project" value="InterPro"/>
</dbReference>
<keyword evidence="5" id="KW-0498">Mitosis</keyword>
<dbReference type="GO" id="GO:0051301">
    <property type="term" value="P:cell division"/>
    <property type="evidence" value="ECO:0007669"/>
    <property type="project" value="UniProtKB-KW"/>
</dbReference>
<dbReference type="AlphaFoldDB" id="A0A6J1EZI4"/>
<keyword evidence="3" id="KW-0158">Chromosome</keyword>
<keyword evidence="6" id="KW-0995">Kinetochore</keyword>
<feature type="coiled-coil region" evidence="10">
    <location>
        <begin position="116"/>
        <end position="157"/>
    </location>
</feature>
<dbReference type="PANTHER" id="PTHR14527">
    <property type="entry name" value="PROTEIN MIS12 HOMOLOG"/>
    <property type="match status" value="1"/>
</dbReference>
<evidence type="ECO:0000256" key="3">
    <source>
        <dbReference type="ARBA" id="ARBA00022454"/>
    </source>
</evidence>
<keyword evidence="11" id="KW-1185">Reference proteome</keyword>
<sequence length="240" mass="27073">MEGSKSDVVFDSLNLDPQLFINEALNVVDDLVGDASDFYQSQASTALKSEGSDRSQDLIMGISRVRTLAQSGLDKRLAMWEKYCLNHCFSVPEDFSLPSNDESPADTSISYGCLYDVDLDTELDSLRNKLSEVRKENVELNQEFQALERKTASSNSQANYFNEALQLYEQSSVNEMFQEMMGTASDLRAEIGKLKRRKMEDSKLTNVDKVHTNGDISHHHKGFSNAKLDDIQEFLAYLNL</sequence>
<dbReference type="GO" id="GO:0000444">
    <property type="term" value="C:MIS12/MIND type complex"/>
    <property type="evidence" value="ECO:0007669"/>
    <property type="project" value="TreeGrafter"/>
</dbReference>
<keyword evidence="4" id="KW-0132">Cell division</keyword>
<evidence type="ECO:0000256" key="7">
    <source>
        <dbReference type="ARBA" id="ARBA00023054"/>
    </source>
</evidence>
<keyword evidence="7 10" id="KW-0175">Coiled coil</keyword>
<evidence type="ECO:0000256" key="6">
    <source>
        <dbReference type="ARBA" id="ARBA00022838"/>
    </source>
</evidence>
<name>A0A6J1EZI4_CUCMO</name>
<gene>
    <name evidence="12" type="primary">LOC111437868</name>
</gene>
<evidence type="ECO:0000256" key="10">
    <source>
        <dbReference type="SAM" id="Coils"/>
    </source>
</evidence>
<organism evidence="11 12">
    <name type="scientific">Cucurbita moschata</name>
    <name type="common">Winter crookneck squash</name>
    <name type="synonym">Cucurbita pepo var. moschata</name>
    <dbReference type="NCBI Taxonomy" id="3662"/>
    <lineage>
        <taxon>Eukaryota</taxon>
        <taxon>Viridiplantae</taxon>
        <taxon>Streptophyta</taxon>
        <taxon>Embryophyta</taxon>
        <taxon>Tracheophyta</taxon>
        <taxon>Spermatophyta</taxon>
        <taxon>Magnoliopsida</taxon>
        <taxon>eudicotyledons</taxon>
        <taxon>Gunneridae</taxon>
        <taxon>Pentapetalae</taxon>
        <taxon>rosids</taxon>
        <taxon>fabids</taxon>
        <taxon>Cucurbitales</taxon>
        <taxon>Cucurbitaceae</taxon>
        <taxon>Cucurbiteae</taxon>
        <taxon>Cucurbita</taxon>
    </lineage>
</organism>
<reference evidence="12" key="1">
    <citation type="submission" date="2025-08" db="UniProtKB">
        <authorList>
            <consortium name="RefSeq"/>
        </authorList>
    </citation>
    <scope>IDENTIFICATION</scope>
    <source>
        <tissue evidence="12">Young leaves</tissue>
    </source>
</reference>
<dbReference type="RefSeq" id="XP_022931718.1">
    <property type="nucleotide sequence ID" value="XM_023075950.1"/>
</dbReference>
<dbReference type="GO" id="GO:0051382">
    <property type="term" value="P:kinetochore assembly"/>
    <property type="evidence" value="ECO:0007669"/>
    <property type="project" value="TreeGrafter"/>
</dbReference>
<evidence type="ECO:0000256" key="5">
    <source>
        <dbReference type="ARBA" id="ARBA00022776"/>
    </source>
</evidence>
<evidence type="ECO:0000313" key="11">
    <source>
        <dbReference type="Proteomes" id="UP000504609"/>
    </source>
</evidence>
<protein>
    <submittedName>
        <fullName evidence="12">Protein MIS12 homolog isoform X1</fullName>
    </submittedName>
</protein>